<feature type="compositionally biased region" description="Polar residues" evidence="11">
    <location>
        <begin position="126"/>
        <end position="135"/>
    </location>
</feature>
<dbReference type="InterPro" id="IPR001752">
    <property type="entry name" value="Kinesin_motor_dom"/>
</dbReference>
<dbReference type="PANTHER" id="PTHR47972">
    <property type="entry name" value="KINESIN-LIKE PROTEIN KLP-3"/>
    <property type="match status" value="1"/>
</dbReference>
<organism evidence="13 14">
    <name type="scientific">Pinctada imbricata</name>
    <name type="common">Atlantic pearl-oyster</name>
    <name type="synonym">Pinctada martensii</name>
    <dbReference type="NCBI Taxonomy" id="66713"/>
    <lineage>
        <taxon>Eukaryota</taxon>
        <taxon>Metazoa</taxon>
        <taxon>Spiralia</taxon>
        <taxon>Lophotrochozoa</taxon>
        <taxon>Mollusca</taxon>
        <taxon>Bivalvia</taxon>
        <taxon>Autobranchia</taxon>
        <taxon>Pteriomorphia</taxon>
        <taxon>Pterioida</taxon>
        <taxon>Pterioidea</taxon>
        <taxon>Pteriidae</taxon>
        <taxon>Pinctada</taxon>
    </lineage>
</organism>
<evidence type="ECO:0000256" key="3">
    <source>
        <dbReference type="ARBA" id="ARBA00022701"/>
    </source>
</evidence>
<dbReference type="AlphaFoldDB" id="A0AA88YRY3"/>
<keyword evidence="7" id="KW-0963">Cytoplasm</keyword>
<keyword evidence="3 9" id="KW-0493">Microtubule</keyword>
<dbReference type="PROSITE" id="PS50067">
    <property type="entry name" value="KINESIN_MOTOR_2"/>
    <property type="match status" value="1"/>
</dbReference>
<proteinExistence type="inferred from homology"/>
<feature type="binding site" evidence="8">
    <location>
        <begin position="510"/>
        <end position="517"/>
    </location>
    <ligand>
        <name>ATP</name>
        <dbReference type="ChEBI" id="CHEBI:30616"/>
    </ligand>
</feature>
<feature type="domain" description="Kinesin motor" evidence="12">
    <location>
        <begin position="374"/>
        <end position="753"/>
    </location>
</feature>
<evidence type="ECO:0000256" key="1">
    <source>
        <dbReference type="ARBA" id="ARBA00004245"/>
    </source>
</evidence>
<dbReference type="EMBL" id="VSWD01000005">
    <property type="protein sequence ID" value="KAK3103476.1"/>
    <property type="molecule type" value="Genomic_DNA"/>
</dbReference>
<feature type="compositionally biased region" description="Polar residues" evidence="11">
    <location>
        <begin position="92"/>
        <end position="101"/>
    </location>
</feature>
<evidence type="ECO:0000256" key="2">
    <source>
        <dbReference type="ARBA" id="ARBA00010899"/>
    </source>
</evidence>
<evidence type="ECO:0000256" key="8">
    <source>
        <dbReference type="PROSITE-ProRule" id="PRU00283"/>
    </source>
</evidence>
<dbReference type="InterPro" id="IPR027417">
    <property type="entry name" value="P-loop_NTPase"/>
</dbReference>
<keyword evidence="6 8" id="KW-0505">Motor protein</keyword>
<feature type="compositionally biased region" description="Low complexity" evidence="11">
    <location>
        <begin position="75"/>
        <end position="89"/>
    </location>
</feature>
<sequence length="763" mass="84817">MVSKKSFPVSVGAKSGPDPMTSLKPHRLLKDLNGSRLPMPRMLKPPTPSSHFSKKRSRSPDQPTNAEKKRRVLNSSSESISSKSSAVKSFNLRKSSSTGNLRASIKEEKPKAIVKPKLNASAKKPITSTVRQTANPVVPVRKVGAPQNSQAVSAVSKKPPPGPGAGGGGGKKRPAWDLKGRLEDMEAKLRQQTYQSSSQNALIEEFEGRIAHLETQKAQLSGAVQQKEELAASTSREVQDLRSQLRQIEDSKDHMRRELERKISELEFNRDSLQRQKESLEGELNATRAEINGLKMTVAQLQSSQAGISAQLQATKEQLDKEISDGKEKDREINMLKETIRQQLAEIEDYNNKCREHETLRRKLHNTIQELKGNIRVFCRVRPLLGEECLGNDGIISHMGFPDPDHKVLELQKVSGDITLNESCLTAIHRDNKTITFPLQSCLTASRRDNKTIIFLLQSCLTASRRDNKYEFAFDKVFEPSADQAVVFEEIAQLVQSALDGYNVCIFAYGQTGSGKTYTMEGGDVIDDQNKGMIPRAVCQIFQSTEELQSKGWMYEFEASFLEIYNETVRDLLGNGKDNIKHELKTAGQEVVVTNLTMVKVTMEREVHNLLEKASQNRSVAGTRCNQRSSRSHSVFRLKIVGKNSITSEECSGTLNLVDLAGSEKLKESGSEGQRLKETKAINSSLSSLGNVIMALANKDNHIPYRNSKLTSLLQHSLGGNSKTLMFVNVSPKEECFQETLNSLRFATKVNQCHIGTAQKKAK</sequence>
<evidence type="ECO:0000256" key="5">
    <source>
        <dbReference type="ARBA" id="ARBA00022840"/>
    </source>
</evidence>
<dbReference type="InterPro" id="IPR027640">
    <property type="entry name" value="Kinesin-like_fam"/>
</dbReference>
<keyword evidence="14" id="KW-1185">Reference proteome</keyword>
<dbReference type="GO" id="GO:0008017">
    <property type="term" value="F:microtubule binding"/>
    <property type="evidence" value="ECO:0007669"/>
    <property type="project" value="InterPro"/>
</dbReference>
<evidence type="ECO:0000256" key="4">
    <source>
        <dbReference type="ARBA" id="ARBA00022741"/>
    </source>
</evidence>
<keyword evidence="5 8" id="KW-0067">ATP-binding</keyword>
<dbReference type="GO" id="GO:0007018">
    <property type="term" value="P:microtubule-based movement"/>
    <property type="evidence" value="ECO:0007669"/>
    <property type="project" value="InterPro"/>
</dbReference>
<gene>
    <name evidence="13" type="ORF">FSP39_019513</name>
</gene>
<protein>
    <recommendedName>
        <fullName evidence="9">Kinesin-like protein</fullName>
    </recommendedName>
</protein>
<dbReference type="Gene3D" id="3.40.850.10">
    <property type="entry name" value="Kinesin motor domain"/>
    <property type="match status" value="1"/>
</dbReference>
<dbReference type="PRINTS" id="PR00380">
    <property type="entry name" value="KINESINHEAVY"/>
</dbReference>
<dbReference type="CDD" id="cd01366">
    <property type="entry name" value="KISc_C_terminal"/>
    <property type="match status" value="1"/>
</dbReference>
<evidence type="ECO:0000256" key="11">
    <source>
        <dbReference type="SAM" id="MobiDB-lite"/>
    </source>
</evidence>
<comment type="similarity">
    <text evidence="2">Belongs to the TRAFAC class myosin-kinesin ATPase superfamily. Kinesin family. KIN-14 subfamily.</text>
</comment>
<dbReference type="InterPro" id="IPR036961">
    <property type="entry name" value="Kinesin_motor_dom_sf"/>
</dbReference>
<evidence type="ECO:0000313" key="14">
    <source>
        <dbReference type="Proteomes" id="UP001186944"/>
    </source>
</evidence>
<evidence type="ECO:0000313" key="13">
    <source>
        <dbReference type="EMBL" id="KAK3103476.1"/>
    </source>
</evidence>
<dbReference type="PROSITE" id="PS00411">
    <property type="entry name" value="KINESIN_MOTOR_1"/>
    <property type="match status" value="1"/>
</dbReference>
<dbReference type="GO" id="GO:0005524">
    <property type="term" value="F:ATP binding"/>
    <property type="evidence" value="ECO:0007669"/>
    <property type="project" value="UniProtKB-UniRule"/>
</dbReference>
<evidence type="ECO:0000256" key="6">
    <source>
        <dbReference type="ARBA" id="ARBA00023175"/>
    </source>
</evidence>
<comment type="subcellular location">
    <subcellularLocation>
        <location evidence="1">Cytoplasm</location>
        <location evidence="1">Cytoskeleton</location>
    </subcellularLocation>
</comment>
<feature type="coiled-coil region" evidence="10">
    <location>
        <begin position="203"/>
        <end position="374"/>
    </location>
</feature>
<evidence type="ECO:0000256" key="9">
    <source>
        <dbReference type="RuleBase" id="RU000394"/>
    </source>
</evidence>
<dbReference type="GO" id="GO:0003777">
    <property type="term" value="F:microtubule motor activity"/>
    <property type="evidence" value="ECO:0007669"/>
    <property type="project" value="InterPro"/>
</dbReference>
<comment type="caution">
    <text evidence="13">The sequence shown here is derived from an EMBL/GenBank/DDBJ whole genome shotgun (WGS) entry which is preliminary data.</text>
</comment>
<evidence type="ECO:0000256" key="10">
    <source>
        <dbReference type="SAM" id="Coils"/>
    </source>
</evidence>
<dbReference type="GO" id="GO:0005874">
    <property type="term" value="C:microtubule"/>
    <property type="evidence" value="ECO:0007669"/>
    <property type="project" value="UniProtKB-KW"/>
</dbReference>
<dbReference type="SUPFAM" id="SSF52540">
    <property type="entry name" value="P-loop containing nucleoside triphosphate hydrolases"/>
    <property type="match status" value="1"/>
</dbReference>
<evidence type="ECO:0000259" key="12">
    <source>
        <dbReference type="PROSITE" id="PS50067"/>
    </source>
</evidence>
<keyword evidence="4 8" id="KW-0547">Nucleotide-binding</keyword>
<dbReference type="PANTHER" id="PTHR47972:SF45">
    <property type="entry name" value="PROTEIN CLARET SEGREGATIONAL"/>
    <property type="match status" value="1"/>
</dbReference>
<reference evidence="13" key="1">
    <citation type="submission" date="2019-08" db="EMBL/GenBank/DDBJ databases">
        <title>The improved chromosome-level genome for the pearl oyster Pinctada fucata martensii using PacBio sequencing and Hi-C.</title>
        <authorList>
            <person name="Zheng Z."/>
        </authorList>
    </citation>
    <scope>NUCLEOTIDE SEQUENCE</scope>
    <source>
        <strain evidence="13">ZZ-2019</strain>
        <tissue evidence="13">Adductor muscle</tissue>
    </source>
</reference>
<dbReference type="SMART" id="SM00129">
    <property type="entry name" value="KISc"/>
    <property type="match status" value="1"/>
</dbReference>
<dbReference type="Pfam" id="PF00225">
    <property type="entry name" value="Kinesin"/>
    <property type="match status" value="1"/>
</dbReference>
<dbReference type="Proteomes" id="UP001186944">
    <property type="component" value="Unassembled WGS sequence"/>
</dbReference>
<keyword evidence="10" id="KW-0175">Coiled coil</keyword>
<dbReference type="InterPro" id="IPR019821">
    <property type="entry name" value="Kinesin_motor_CS"/>
</dbReference>
<evidence type="ECO:0000256" key="7">
    <source>
        <dbReference type="ARBA" id="ARBA00023212"/>
    </source>
</evidence>
<keyword evidence="7" id="KW-0206">Cytoskeleton</keyword>
<accession>A0AA88YRY3</accession>
<name>A0AA88YRY3_PINIB</name>
<feature type="region of interest" description="Disordered" evidence="11">
    <location>
        <begin position="1"/>
        <end position="176"/>
    </location>
</feature>